<dbReference type="EMBL" id="UINC01049416">
    <property type="protein sequence ID" value="SVB61170.1"/>
    <property type="molecule type" value="Genomic_DNA"/>
</dbReference>
<evidence type="ECO:0000256" key="1">
    <source>
        <dbReference type="SAM" id="Phobius"/>
    </source>
</evidence>
<feature type="domain" description="PpiC" evidence="2">
    <location>
        <begin position="234"/>
        <end position="334"/>
    </location>
</feature>
<sequence>MMRQMRENTKWIMLITAVAFVALMVFQWGMDITGQSGGGLGQIGRVNGDPVMLDAYNATLRQLYDQAQSSQEDFISSQQNAELEDRAFDAVVDQILVGQELRRRGIMVTDQEVSEAAQFSPPDYLVPQFLDDTGGLDLASYQAFLSTLPPEQLLVLEAYYRSAIPRTKLLRQVGSGIYVPDAALWQQWKDQNELSEIRFVPLDPANRYEDSEFTVSQDQIADYYGENSEEFEIPARATVKFVVLDKTPTAADTAASRERADSIRQEIVDGADFAELAQIESSDQGTAALGGDLGIFPPGRMVAEFDSAIFSGSAGNLMEPIQTSFGFHVIEVTELWAADSAQARHILLPIERTDDSEIAL</sequence>
<dbReference type="SUPFAM" id="SSF54534">
    <property type="entry name" value="FKBP-like"/>
    <property type="match status" value="1"/>
</dbReference>
<proteinExistence type="predicted"/>
<dbReference type="PROSITE" id="PS50198">
    <property type="entry name" value="PPIC_PPIASE_2"/>
    <property type="match status" value="1"/>
</dbReference>
<dbReference type="Pfam" id="PF13623">
    <property type="entry name" value="SurA_N_2"/>
    <property type="match status" value="1"/>
</dbReference>
<dbReference type="PROSITE" id="PS01096">
    <property type="entry name" value="PPIC_PPIASE_1"/>
    <property type="match status" value="1"/>
</dbReference>
<gene>
    <name evidence="3" type="ORF">METZ01_LOCUS214024</name>
</gene>
<dbReference type="AlphaFoldDB" id="A0A382FE22"/>
<reference evidence="3" key="1">
    <citation type="submission" date="2018-05" db="EMBL/GenBank/DDBJ databases">
        <authorList>
            <person name="Lanie J.A."/>
            <person name="Ng W.-L."/>
            <person name="Kazmierczak K.M."/>
            <person name="Andrzejewski T.M."/>
            <person name="Davidsen T.M."/>
            <person name="Wayne K.J."/>
            <person name="Tettelin H."/>
            <person name="Glass J.I."/>
            <person name="Rusch D."/>
            <person name="Podicherti R."/>
            <person name="Tsui H.-C.T."/>
            <person name="Winkler M.E."/>
        </authorList>
    </citation>
    <scope>NUCLEOTIDE SEQUENCE</scope>
</reference>
<keyword evidence="1" id="KW-0472">Membrane</keyword>
<dbReference type="InterPro" id="IPR023058">
    <property type="entry name" value="PPIase_PpiC_CS"/>
</dbReference>
<dbReference type="SUPFAM" id="SSF109998">
    <property type="entry name" value="Triger factor/SurA peptide-binding domain-like"/>
    <property type="match status" value="1"/>
</dbReference>
<dbReference type="InterPro" id="IPR000297">
    <property type="entry name" value="PPIase_PpiC"/>
</dbReference>
<dbReference type="GO" id="GO:0003755">
    <property type="term" value="F:peptidyl-prolyl cis-trans isomerase activity"/>
    <property type="evidence" value="ECO:0007669"/>
    <property type="project" value="InterPro"/>
</dbReference>
<protein>
    <recommendedName>
        <fullName evidence="2">PpiC domain-containing protein</fullName>
    </recommendedName>
</protein>
<name>A0A382FE22_9ZZZZ</name>
<dbReference type="Gene3D" id="1.10.4030.10">
    <property type="entry name" value="Porin chaperone SurA, peptide-binding domain"/>
    <property type="match status" value="1"/>
</dbReference>
<accession>A0A382FE22</accession>
<dbReference type="Pfam" id="PF13616">
    <property type="entry name" value="Rotamase_3"/>
    <property type="match status" value="1"/>
</dbReference>
<dbReference type="InterPro" id="IPR027304">
    <property type="entry name" value="Trigger_fact/SurA_dom_sf"/>
</dbReference>
<dbReference type="PANTHER" id="PTHR47245:SF2">
    <property type="entry name" value="PEPTIDYL-PROLYL CIS-TRANS ISOMERASE HP_0175-RELATED"/>
    <property type="match status" value="1"/>
</dbReference>
<dbReference type="PANTHER" id="PTHR47245">
    <property type="entry name" value="PEPTIDYLPROLYL ISOMERASE"/>
    <property type="match status" value="1"/>
</dbReference>
<organism evidence="3">
    <name type="scientific">marine metagenome</name>
    <dbReference type="NCBI Taxonomy" id="408172"/>
    <lineage>
        <taxon>unclassified sequences</taxon>
        <taxon>metagenomes</taxon>
        <taxon>ecological metagenomes</taxon>
    </lineage>
</organism>
<feature type="transmembrane region" description="Helical" evidence="1">
    <location>
        <begin position="12"/>
        <end position="30"/>
    </location>
</feature>
<dbReference type="InterPro" id="IPR050245">
    <property type="entry name" value="PrsA_foldase"/>
</dbReference>
<keyword evidence="1" id="KW-1133">Transmembrane helix</keyword>
<evidence type="ECO:0000313" key="3">
    <source>
        <dbReference type="EMBL" id="SVB61170.1"/>
    </source>
</evidence>
<dbReference type="InterPro" id="IPR046357">
    <property type="entry name" value="PPIase_dom_sf"/>
</dbReference>
<evidence type="ECO:0000259" key="2">
    <source>
        <dbReference type="PROSITE" id="PS50198"/>
    </source>
</evidence>
<feature type="non-terminal residue" evidence="3">
    <location>
        <position position="360"/>
    </location>
</feature>
<keyword evidence="1" id="KW-0812">Transmembrane</keyword>
<dbReference type="Gene3D" id="3.10.50.40">
    <property type="match status" value="1"/>
</dbReference>